<comment type="subcellular location">
    <subcellularLocation>
        <location evidence="1">Cell membrane</location>
        <topology evidence="1">Multi-pass membrane protein</topology>
    </subcellularLocation>
</comment>
<gene>
    <name evidence="13" type="primary">esaA</name>
    <name evidence="13" type="ORF">FAJ39_07680</name>
</gene>
<evidence type="ECO:0000256" key="3">
    <source>
        <dbReference type="ARBA" id="ARBA00020819"/>
    </source>
</evidence>
<dbReference type="PANTHER" id="PTHR43077:SF10">
    <property type="entry name" value="TRANSPORT PERMEASE PROTEIN"/>
    <property type="match status" value="1"/>
</dbReference>
<protein>
    <recommendedName>
        <fullName evidence="3">Type VII secretion system accessory factor EsaA</fullName>
    </recommendedName>
</protein>
<sequence length="1048" mass="112821">MDKQRILKYGRNALLVLLLLLSIIGLNIAVQNNTSISKKEQEAGQQTIKLDVALVNEDNTVTLNGTEYNLGASYAKNIEKNTAHNWSTVSRGTADKGLKEGLYQLVVTIPSDFSTKILDINNTNVDKATITYKINANGNLQVENEAVKVAKGIIADLQSQLIDMYMASILGNLYQAQRNVQTLSDTKVNNIAVFRSNLYQTAVDFQTLFPNLVTTADSTLAANNLLKEALSGNVTVYDSLNTAQTGLKDNLAGLIEQRNQGKLSQEEFTAALLEMNSSVLNAETEQLFTAIKTTQEALSGQLGAAATDETGSASGYTGLVAKLDQAIADLQVAIEAESTKLAEHEAAIASFAETHLSNYYGENLETIDLEAFLSKSTDLPVSLASYKASLDQMVLNQLAGLPSLNPADLASDLNKLDSQATGKIQFDTASAQALFGEGFTPSNDLTELQRLASELEPHLQAAADFTVPTPTTQATLSLDIPSGFDLVSWELNGSTYTNPSEVVELQKDNVVLVTLQYEKSSTIVSTTVVTAPVSDSSTTDSSSTDSATPPSTSTSTDAPVTSTEVVTGTVGVRVNNLEITTAGFDWESFLNNQENYRKAEAAYAAKVSEIIAKYNQVNNLFNHYYPADPTTGERSSLTSSFFHQDAKSLLTSLVTDSIIANLQSYSEARAQDQALKDKLAELEGQRQELTDQLQNISTTNSDLAQQIANQLAFLEDIKARAQAIAEGQEQQASLQGTHDTELAALATELDASLSITDEVKTLSTQNVEEATNVNTIFTTFTDDVQAAQESGNRLSSEATSLMERFESELAENGDFVKTFTSVLSNTYDNGVPNEVILDFLSAPLTESSSSVKATVNTYRPFTWILLLEMVALFAAYVFGTHRVIKAVKDKFKVSRLEDTDLVTVTVLSVLSLLVGGLIGVVSSQQLQIDSELIPTWVLMITLFSLLLAQGQYLLIKNAKGLGMGISFFIVISFIYLSNAIGTTASLTGLPAVLKAINPLSVLENSLSGYFDGEAASLTVIATALVLGLGFAGLSAFVDVEKFLNKKED</sequence>
<dbReference type="NCBIfam" id="TIGR03929">
    <property type="entry name" value="T7_esaA_Nterm"/>
    <property type="match status" value="1"/>
</dbReference>
<evidence type="ECO:0000313" key="13">
    <source>
        <dbReference type="EMBL" id="TIH99427.1"/>
    </source>
</evidence>
<accession>A0A4T2GKR7</accession>
<evidence type="ECO:0000313" key="14">
    <source>
        <dbReference type="Proteomes" id="UP000305165"/>
    </source>
</evidence>
<evidence type="ECO:0000256" key="9">
    <source>
        <dbReference type="ARBA" id="ARBA00046722"/>
    </source>
</evidence>
<evidence type="ECO:0000256" key="11">
    <source>
        <dbReference type="SAM" id="MobiDB-lite"/>
    </source>
</evidence>
<evidence type="ECO:0000256" key="5">
    <source>
        <dbReference type="ARBA" id="ARBA00022692"/>
    </source>
</evidence>
<keyword evidence="10" id="KW-0175">Coiled coil</keyword>
<evidence type="ECO:0000256" key="10">
    <source>
        <dbReference type="SAM" id="Coils"/>
    </source>
</evidence>
<feature type="region of interest" description="Disordered" evidence="11">
    <location>
        <begin position="530"/>
        <end position="562"/>
    </location>
</feature>
<reference evidence="13 14" key="1">
    <citation type="submission" date="2019-04" db="EMBL/GenBank/DDBJ databases">
        <title>Genome analysis of Streptococcus suis strain WUSS424.</title>
        <authorList>
            <person name="Chen H."/>
            <person name="Gao X."/>
            <person name="Wu Z."/>
        </authorList>
    </citation>
    <scope>NUCLEOTIDE SEQUENCE [LARGE SCALE GENOMIC DNA]</scope>
    <source>
        <strain evidence="13 14">WUSS424</strain>
    </source>
</reference>
<dbReference type="Gene3D" id="3.40.1710.10">
    <property type="entry name" value="abc type-2 transporter like domain"/>
    <property type="match status" value="1"/>
</dbReference>
<feature type="transmembrane region" description="Helical" evidence="12">
    <location>
        <begin position="967"/>
        <end position="993"/>
    </location>
</feature>
<comment type="similarity">
    <text evidence="2">Belongs to the EsaA family.</text>
</comment>
<comment type="subunit">
    <text evidence="9">Homodimer. Interacts with EssB.</text>
</comment>
<evidence type="ECO:0000256" key="8">
    <source>
        <dbReference type="ARBA" id="ARBA00023136"/>
    </source>
</evidence>
<evidence type="ECO:0000256" key="6">
    <source>
        <dbReference type="ARBA" id="ARBA00022989"/>
    </source>
</evidence>
<evidence type="ECO:0000256" key="12">
    <source>
        <dbReference type="SAM" id="Phobius"/>
    </source>
</evidence>
<keyword evidence="7" id="KW-0843">Virulence</keyword>
<name>A0A4T2GKR7_STRSU</name>
<feature type="transmembrane region" description="Helical" evidence="12">
    <location>
        <begin position="933"/>
        <end position="955"/>
    </location>
</feature>
<dbReference type="GO" id="GO:0005886">
    <property type="term" value="C:plasma membrane"/>
    <property type="evidence" value="ECO:0007669"/>
    <property type="project" value="UniProtKB-SubCell"/>
</dbReference>
<evidence type="ECO:0000256" key="4">
    <source>
        <dbReference type="ARBA" id="ARBA00022475"/>
    </source>
</evidence>
<feature type="coiled-coil region" evidence="10">
    <location>
        <begin position="665"/>
        <end position="731"/>
    </location>
</feature>
<feature type="transmembrane region" description="Helical" evidence="12">
    <location>
        <begin position="861"/>
        <end position="880"/>
    </location>
</feature>
<keyword evidence="4" id="KW-1003">Cell membrane</keyword>
<proteinExistence type="inferred from homology"/>
<evidence type="ECO:0000256" key="1">
    <source>
        <dbReference type="ARBA" id="ARBA00004651"/>
    </source>
</evidence>
<keyword evidence="5 12" id="KW-0812">Transmembrane</keyword>
<dbReference type="InterPro" id="IPR023838">
    <property type="entry name" value="T7SS_EsaA"/>
</dbReference>
<organism evidence="13 14">
    <name type="scientific">Streptococcus suis</name>
    <dbReference type="NCBI Taxonomy" id="1307"/>
    <lineage>
        <taxon>Bacteria</taxon>
        <taxon>Bacillati</taxon>
        <taxon>Bacillota</taxon>
        <taxon>Bacilli</taxon>
        <taxon>Lactobacillales</taxon>
        <taxon>Streptococcaceae</taxon>
        <taxon>Streptococcus</taxon>
    </lineage>
</organism>
<feature type="transmembrane region" description="Helical" evidence="12">
    <location>
        <begin position="901"/>
        <end position="921"/>
    </location>
</feature>
<dbReference type="Proteomes" id="UP000305165">
    <property type="component" value="Unassembled WGS sequence"/>
</dbReference>
<keyword evidence="8 12" id="KW-0472">Membrane</keyword>
<dbReference type="EMBL" id="SSXO01000004">
    <property type="protein sequence ID" value="TIH99427.1"/>
    <property type="molecule type" value="Genomic_DNA"/>
</dbReference>
<comment type="caution">
    <text evidence="13">The sequence shown here is derived from an EMBL/GenBank/DDBJ whole genome shotgun (WGS) entry which is preliminary data.</text>
</comment>
<feature type="transmembrane region" description="Helical" evidence="12">
    <location>
        <begin position="1013"/>
        <end position="1037"/>
    </location>
</feature>
<evidence type="ECO:0000256" key="2">
    <source>
        <dbReference type="ARBA" id="ARBA00008338"/>
    </source>
</evidence>
<dbReference type="OrthoDB" id="4974788at2"/>
<dbReference type="AlphaFoldDB" id="A0A4T2GKR7"/>
<evidence type="ECO:0000256" key="7">
    <source>
        <dbReference type="ARBA" id="ARBA00023026"/>
    </source>
</evidence>
<dbReference type="InterPro" id="IPR051328">
    <property type="entry name" value="T7SS_ABC-Transporter"/>
</dbReference>
<dbReference type="PANTHER" id="PTHR43077">
    <property type="entry name" value="TRANSPORT PERMEASE YVFS-RELATED"/>
    <property type="match status" value="1"/>
</dbReference>
<keyword evidence="6 12" id="KW-1133">Transmembrane helix</keyword>